<dbReference type="AlphaFoldDB" id="A0A8J4V2V9"/>
<dbReference type="EMBL" id="AJWJ01000729">
    <property type="protein sequence ID" value="KAF2069164.1"/>
    <property type="molecule type" value="Genomic_DNA"/>
</dbReference>
<evidence type="ECO:0000313" key="1">
    <source>
        <dbReference type="EMBL" id="KAF2069164.1"/>
    </source>
</evidence>
<accession>A0A8J4V2V9</accession>
<comment type="caution">
    <text evidence="1">The sequence shown here is derived from an EMBL/GenBank/DDBJ whole genome shotgun (WGS) entry which is preliminary data.</text>
</comment>
<organism evidence="1 2">
    <name type="scientific">Polysphondylium violaceum</name>
    <dbReference type="NCBI Taxonomy" id="133409"/>
    <lineage>
        <taxon>Eukaryota</taxon>
        <taxon>Amoebozoa</taxon>
        <taxon>Evosea</taxon>
        <taxon>Eumycetozoa</taxon>
        <taxon>Dictyostelia</taxon>
        <taxon>Dictyosteliales</taxon>
        <taxon>Dictyosteliaceae</taxon>
        <taxon>Polysphondylium</taxon>
    </lineage>
</organism>
<name>A0A8J4V2V9_9MYCE</name>
<sequence>MTSLPPNVIEKILNQYICDSLNHIERCHVATQNHLKITSQRLLNASLICKEWTNEIIPELKLSKIYLTQKCDDSIAAVNRLVERGFQFQSIVLSFDLLYTKILPREEYNPLTYYIRDCENLVFILDYPILIDYVVLLENASKVIVNNRHAAQEEIINCLENVTSLHFGPCDNLLIKHNYQLGNLKHLTIYSTTMDYQSILHLIKTNPFLEQVVIKLPAYFKDNEIGNLKLNEIFNLLTPSKYIKRLTVVSKGSKAYFESIANFLLNNDTCEYLEINLDVISNIDNSMSGVYPYSNINKVNRTLKQLEIKNPSKGIDLDLYELCPGLKDFHFHLQKGVYPDQRAFKAYLGYACSFITTPFSKLSSIYIGNGFSMEDYRIIVECMKANRTVTTFDLGLLGVPSAHDYLMEFFDDNHPTITDFGFYTGEYCTDELYNSIVNNKTVKNLRLMDPMSNTFENVADIDFIIDLLDNNTVLQHVCLYAFNLSKFTKDADLIESLENNKTLVSLQVMPNEFDDVIIKSNKIPFYLPNRPFLHLVE</sequence>
<gene>
    <name evidence="1" type="ORF">CYY_009515</name>
</gene>
<protein>
    <recommendedName>
        <fullName evidence="3">F-box domain-containing protein</fullName>
    </recommendedName>
</protein>
<evidence type="ECO:0008006" key="3">
    <source>
        <dbReference type="Google" id="ProtNLM"/>
    </source>
</evidence>
<keyword evidence="2" id="KW-1185">Reference proteome</keyword>
<reference evidence="1" key="1">
    <citation type="submission" date="2020-01" db="EMBL/GenBank/DDBJ databases">
        <title>Development of genomics and gene disruption for Polysphondylium violaceum indicates a role for the polyketide synthase stlB in stalk morphogenesis.</title>
        <authorList>
            <person name="Narita B."/>
            <person name="Kawabe Y."/>
            <person name="Kin K."/>
            <person name="Saito T."/>
            <person name="Gibbs R."/>
            <person name="Kuspa A."/>
            <person name="Muzny D."/>
            <person name="Queller D."/>
            <person name="Richards S."/>
            <person name="Strassman J."/>
            <person name="Sucgang R."/>
            <person name="Worley K."/>
            <person name="Schaap P."/>
        </authorList>
    </citation>
    <scope>NUCLEOTIDE SEQUENCE</scope>
    <source>
        <strain evidence="1">QSvi11</strain>
    </source>
</reference>
<evidence type="ECO:0000313" key="2">
    <source>
        <dbReference type="Proteomes" id="UP000695562"/>
    </source>
</evidence>
<dbReference type="Proteomes" id="UP000695562">
    <property type="component" value="Unassembled WGS sequence"/>
</dbReference>
<proteinExistence type="predicted"/>